<dbReference type="AlphaFoldDB" id="A0A9P7V8M6"/>
<dbReference type="OrthoDB" id="2418081at2759"/>
<keyword evidence="12" id="KW-1185">Reference proteome</keyword>
<dbReference type="Pfam" id="PF02230">
    <property type="entry name" value="Abhydrolase_2"/>
    <property type="match status" value="1"/>
</dbReference>
<keyword evidence="6" id="KW-0276">Fatty acid metabolism</keyword>
<evidence type="ECO:0000313" key="12">
    <source>
        <dbReference type="Proteomes" id="UP000790833"/>
    </source>
</evidence>
<evidence type="ECO:0000256" key="8">
    <source>
        <dbReference type="ARBA" id="ARBA00031195"/>
    </source>
</evidence>
<dbReference type="GeneID" id="66114375"/>
<evidence type="ECO:0000256" key="3">
    <source>
        <dbReference type="ARBA" id="ARBA00014923"/>
    </source>
</evidence>
<dbReference type="Proteomes" id="UP000790833">
    <property type="component" value="Unassembled WGS sequence"/>
</dbReference>
<dbReference type="SUPFAM" id="SSF53474">
    <property type="entry name" value="alpha/beta-Hydrolases"/>
    <property type="match status" value="1"/>
</dbReference>
<evidence type="ECO:0000256" key="5">
    <source>
        <dbReference type="ARBA" id="ARBA00022801"/>
    </source>
</evidence>
<dbReference type="EC" id="3.1.2.22" evidence="2"/>
<proteinExistence type="inferred from homology"/>
<comment type="similarity">
    <text evidence="1">Belongs to the AB hydrolase superfamily. AB hydrolase 2 family.</text>
</comment>
<reference evidence="11" key="1">
    <citation type="submission" date="2021-03" db="EMBL/GenBank/DDBJ databases">
        <authorList>
            <person name="Palmer J.M."/>
        </authorList>
    </citation>
    <scope>NUCLEOTIDE SEQUENCE</scope>
    <source>
        <strain evidence="11">ARV_011</strain>
    </source>
</reference>
<dbReference type="GO" id="GO:0008474">
    <property type="term" value="F:palmitoyl-(protein) hydrolase activity"/>
    <property type="evidence" value="ECO:0007669"/>
    <property type="project" value="UniProtKB-EC"/>
</dbReference>
<comment type="catalytic activity">
    <reaction evidence="9">
        <text>S-hexadecanoyl-L-cysteinyl-[protein] + H2O = L-cysteinyl-[protein] + hexadecanoate + H(+)</text>
        <dbReference type="Rhea" id="RHEA:19233"/>
        <dbReference type="Rhea" id="RHEA-COMP:10131"/>
        <dbReference type="Rhea" id="RHEA-COMP:11032"/>
        <dbReference type="ChEBI" id="CHEBI:7896"/>
        <dbReference type="ChEBI" id="CHEBI:15377"/>
        <dbReference type="ChEBI" id="CHEBI:15378"/>
        <dbReference type="ChEBI" id="CHEBI:29950"/>
        <dbReference type="ChEBI" id="CHEBI:74151"/>
        <dbReference type="EC" id="3.1.2.22"/>
    </reaction>
</comment>
<dbReference type="PANTHER" id="PTHR10655">
    <property type="entry name" value="LYSOPHOSPHOLIPASE-RELATED"/>
    <property type="match status" value="1"/>
</dbReference>
<dbReference type="InterPro" id="IPR003140">
    <property type="entry name" value="PLipase/COase/thioEstase"/>
</dbReference>
<dbReference type="GO" id="GO:0005737">
    <property type="term" value="C:cytoplasm"/>
    <property type="evidence" value="ECO:0007669"/>
    <property type="project" value="TreeGrafter"/>
</dbReference>
<evidence type="ECO:0000256" key="6">
    <source>
        <dbReference type="ARBA" id="ARBA00022832"/>
    </source>
</evidence>
<dbReference type="GO" id="GO:0052689">
    <property type="term" value="F:carboxylic ester hydrolase activity"/>
    <property type="evidence" value="ECO:0007669"/>
    <property type="project" value="UniProtKB-KW"/>
</dbReference>
<dbReference type="InterPro" id="IPR050565">
    <property type="entry name" value="LYPA1-2/EST-like"/>
</dbReference>
<evidence type="ECO:0000256" key="9">
    <source>
        <dbReference type="ARBA" id="ARBA00047337"/>
    </source>
</evidence>
<sequence>MAIRVNATATPAKAAIIFVHGLGDTGSGWSWFPSVVKQANIVQKCDSINYVFPNAPVIPITANGGARMPGWFDIKQFGAVDQPQIQDTPGFMKSCEVLKSLVKEQIETHGIAPEKILIGGFSQGAAISLATLALLDTKIGGEICLSGFNPVPEAVRKGCNKDGIINLDTPVFQGHGTQDPVIDLLFAQRARDFYQSMGFGSYTYKEYPGVVHTVAEDELIDVMKFIQGILQL</sequence>
<name>A0A9P7V8M6_9ASCO</name>
<evidence type="ECO:0000256" key="1">
    <source>
        <dbReference type="ARBA" id="ARBA00006499"/>
    </source>
</evidence>
<comment type="caution">
    <text evidence="11">The sequence shown here is derived from an EMBL/GenBank/DDBJ whole genome shotgun (WGS) entry which is preliminary data.</text>
</comment>
<dbReference type="GO" id="GO:0006631">
    <property type="term" value="P:fatty acid metabolic process"/>
    <property type="evidence" value="ECO:0007669"/>
    <property type="project" value="UniProtKB-KW"/>
</dbReference>
<gene>
    <name evidence="11" type="ORF">KQ657_001001</name>
</gene>
<comment type="function">
    <text evidence="7">Hydrolyzes fatty acids from S-acylated cysteine residues in proteins with a strong preference for palmitoylated G-alpha proteins over other acyl substrates. Mediates the deacylation of G-alpha proteins such as GPA1 in vivo, but has weak or no activity toward palmitoylated Ras proteins. Has weak lysophospholipase activity in vitro; however such activity may not exist in vivo.</text>
</comment>
<feature type="domain" description="Phospholipase/carboxylesterase/thioesterase" evidence="10">
    <location>
        <begin position="4"/>
        <end position="227"/>
    </location>
</feature>
<keyword evidence="4" id="KW-0719">Serine esterase</keyword>
<dbReference type="Gene3D" id="3.40.50.1820">
    <property type="entry name" value="alpha/beta hydrolase"/>
    <property type="match status" value="1"/>
</dbReference>
<evidence type="ECO:0000256" key="7">
    <source>
        <dbReference type="ARBA" id="ARBA00029392"/>
    </source>
</evidence>
<dbReference type="EMBL" id="JAHMUF010000013">
    <property type="protein sequence ID" value="KAG7193239.1"/>
    <property type="molecule type" value="Genomic_DNA"/>
</dbReference>
<dbReference type="PANTHER" id="PTHR10655:SF17">
    <property type="entry name" value="LYSOPHOSPHOLIPASE-LIKE PROTEIN 1"/>
    <property type="match status" value="1"/>
</dbReference>
<accession>A0A9P7V8M6</accession>
<evidence type="ECO:0000256" key="2">
    <source>
        <dbReference type="ARBA" id="ARBA00012423"/>
    </source>
</evidence>
<evidence type="ECO:0000313" key="11">
    <source>
        <dbReference type="EMBL" id="KAG7193239.1"/>
    </source>
</evidence>
<dbReference type="RefSeq" id="XP_043048787.1">
    <property type="nucleotide sequence ID" value="XM_043191815.1"/>
</dbReference>
<dbReference type="InterPro" id="IPR029058">
    <property type="entry name" value="AB_hydrolase_fold"/>
</dbReference>
<evidence type="ECO:0000259" key="10">
    <source>
        <dbReference type="Pfam" id="PF02230"/>
    </source>
</evidence>
<keyword evidence="6" id="KW-0443">Lipid metabolism</keyword>
<keyword evidence="5" id="KW-0378">Hydrolase</keyword>
<protein>
    <recommendedName>
        <fullName evidence="3">Acyl-protein thioesterase 1</fullName>
        <ecNumber evidence="2">3.1.2.22</ecNumber>
    </recommendedName>
    <alternativeName>
        <fullName evidence="8">Palmitoyl-protein hydrolase</fullName>
    </alternativeName>
</protein>
<evidence type="ECO:0000256" key="4">
    <source>
        <dbReference type="ARBA" id="ARBA00022487"/>
    </source>
</evidence>
<organism evidence="11 12">
    <name type="scientific">Scheffersomyces spartinae</name>
    <dbReference type="NCBI Taxonomy" id="45513"/>
    <lineage>
        <taxon>Eukaryota</taxon>
        <taxon>Fungi</taxon>
        <taxon>Dikarya</taxon>
        <taxon>Ascomycota</taxon>
        <taxon>Saccharomycotina</taxon>
        <taxon>Pichiomycetes</taxon>
        <taxon>Debaryomycetaceae</taxon>
        <taxon>Scheffersomyces</taxon>
    </lineage>
</organism>